<organism evidence="1">
    <name type="scientific">Anguilla anguilla</name>
    <name type="common">European freshwater eel</name>
    <name type="synonym">Muraena anguilla</name>
    <dbReference type="NCBI Taxonomy" id="7936"/>
    <lineage>
        <taxon>Eukaryota</taxon>
        <taxon>Metazoa</taxon>
        <taxon>Chordata</taxon>
        <taxon>Craniata</taxon>
        <taxon>Vertebrata</taxon>
        <taxon>Euteleostomi</taxon>
        <taxon>Actinopterygii</taxon>
        <taxon>Neopterygii</taxon>
        <taxon>Teleostei</taxon>
        <taxon>Anguilliformes</taxon>
        <taxon>Anguillidae</taxon>
        <taxon>Anguilla</taxon>
    </lineage>
</organism>
<dbReference type="AlphaFoldDB" id="A0A0E9TWI3"/>
<evidence type="ECO:0000313" key="1">
    <source>
        <dbReference type="EMBL" id="JAH57911.1"/>
    </source>
</evidence>
<accession>A0A0E9TWI3</accession>
<sequence length="30" mass="3301">MAPDVAVEERLIISRSLSWLNVACTQEVIG</sequence>
<name>A0A0E9TWI3_ANGAN</name>
<proteinExistence type="predicted"/>
<reference evidence="1" key="1">
    <citation type="submission" date="2014-11" db="EMBL/GenBank/DDBJ databases">
        <authorList>
            <person name="Amaro Gonzalez C."/>
        </authorList>
    </citation>
    <scope>NUCLEOTIDE SEQUENCE</scope>
</reference>
<protein>
    <submittedName>
        <fullName evidence="1">Uncharacterized protein</fullName>
    </submittedName>
</protein>
<reference evidence="1" key="2">
    <citation type="journal article" date="2015" name="Fish Shellfish Immunol.">
        <title>Early steps in the European eel (Anguilla anguilla)-Vibrio vulnificus interaction in the gills: Role of the RtxA13 toxin.</title>
        <authorList>
            <person name="Callol A."/>
            <person name="Pajuelo D."/>
            <person name="Ebbesson L."/>
            <person name="Teles M."/>
            <person name="MacKenzie S."/>
            <person name="Amaro C."/>
        </authorList>
    </citation>
    <scope>NUCLEOTIDE SEQUENCE</scope>
</reference>
<dbReference type="EMBL" id="GBXM01050666">
    <property type="protein sequence ID" value="JAH57911.1"/>
    <property type="molecule type" value="Transcribed_RNA"/>
</dbReference>